<reference evidence="2 3" key="1">
    <citation type="submission" date="2021-01" db="EMBL/GenBank/DDBJ databases">
        <title>Whole genome shotgun sequence of Asanoa siamensis NBRC 107932.</title>
        <authorList>
            <person name="Komaki H."/>
            <person name="Tamura T."/>
        </authorList>
    </citation>
    <scope>NUCLEOTIDE SEQUENCE [LARGE SCALE GENOMIC DNA]</scope>
    <source>
        <strain evidence="2 3">NBRC 107932</strain>
    </source>
</reference>
<dbReference type="Proteomes" id="UP000604117">
    <property type="component" value="Unassembled WGS sequence"/>
</dbReference>
<dbReference type="GO" id="GO:0032259">
    <property type="term" value="P:methylation"/>
    <property type="evidence" value="ECO:0007669"/>
    <property type="project" value="UniProtKB-KW"/>
</dbReference>
<keyword evidence="2" id="KW-0489">Methyltransferase</keyword>
<dbReference type="Pfam" id="PF13649">
    <property type="entry name" value="Methyltransf_25"/>
    <property type="match status" value="1"/>
</dbReference>
<dbReference type="EMBL" id="BONE01000041">
    <property type="protein sequence ID" value="GIF75248.1"/>
    <property type="molecule type" value="Genomic_DNA"/>
</dbReference>
<proteinExistence type="predicted"/>
<organism evidence="2 3">
    <name type="scientific">Asanoa siamensis</name>
    <dbReference type="NCBI Taxonomy" id="926357"/>
    <lineage>
        <taxon>Bacteria</taxon>
        <taxon>Bacillati</taxon>
        <taxon>Actinomycetota</taxon>
        <taxon>Actinomycetes</taxon>
        <taxon>Micromonosporales</taxon>
        <taxon>Micromonosporaceae</taxon>
        <taxon>Asanoa</taxon>
    </lineage>
</organism>
<keyword evidence="2" id="KW-0808">Transferase</keyword>
<evidence type="ECO:0000313" key="2">
    <source>
        <dbReference type="EMBL" id="GIF75248.1"/>
    </source>
</evidence>
<keyword evidence="3" id="KW-1185">Reference proteome</keyword>
<dbReference type="GO" id="GO:0008168">
    <property type="term" value="F:methyltransferase activity"/>
    <property type="evidence" value="ECO:0007669"/>
    <property type="project" value="UniProtKB-KW"/>
</dbReference>
<evidence type="ECO:0000259" key="1">
    <source>
        <dbReference type="Pfam" id="PF13649"/>
    </source>
</evidence>
<feature type="domain" description="Methyltransferase" evidence="1">
    <location>
        <begin position="56"/>
        <end position="142"/>
    </location>
</feature>
<dbReference type="Gene3D" id="3.40.50.150">
    <property type="entry name" value="Vaccinia Virus protein VP39"/>
    <property type="match status" value="1"/>
</dbReference>
<dbReference type="InterPro" id="IPR029063">
    <property type="entry name" value="SAM-dependent_MTases_sf"/>
</dbReference>
<evidence type="ECO:0000313" key="3">
    <source>
        <dbReference type="Proteomes" id="UP000604117"/>
    </source>
</evidence>
<dbReference type="SUPFAM" id="SSF53335">
    <property type="entry name" value="S-adenosyl-L-methionine-dependent methyltransferases"/>
    <property type="match status" value="1"/>
</dbReference>
<dbReference type="RefSeq" id="WP_203716131.1">
    <property type="nucleotide sequence ID" value="NZ_BONE01000041.1"/>
</dbReference>
<name>A0ABQ4CW54_9ACTN</name>
<sequence>MTAATGFAAALRGADAGEHWLVHGDGRRSRLAVRRWHGPPEAATAEVVRRCAGPTLDLGCGPGRLTVALGRAGVPAAGVDVSAEAVATARARGAIALHRDLFDPLPAEGRWAHAVLLDGNIGIGGDPAALLRRCRALLDPAGTVLLELEPPGPGLWRGSARVASGPRFGPAFPWARLDVGAAPGVAAAAGLVVRDLVRRGGRWFGELGRRP</sequence>
<dbReference type="InterPro" id="IPR041698">
    <property type="entry name" value="Methyltransf_25"/>
</dbReference>
<accession>A0ABQ4CW54</accession>
<protein>
    <submittedName>
        <fullName evidence="2">Methyltransferase type 12</fullName>
    </submittedName>
</protein>
<gene>
    <name evidence="2" type="ORF">Asi02nite_47660</name>
</gene>
<comment type="caution">
    <text evidence="2">The sequence shown here is derived from an EMBL/GenBank/DDBJ whole genome shotgun (WGS) entry which is preliminary data.</text>
</comment>
<dbReference type="CDD" id="cd02440">
    <property type="entry name" value="AdoMet_MTases"/>
    <property type="match status" value="1"/>
</dbReference>